<keyword evidence="7" id="KW-1185">Reference proteome</keyword>
<dbReference type="Proteomes" id="UP000276178">
    <property type="component" value="Unassembled WGS sequence"/>
</dbReference>
<keyword evidence="2" id="KW-0479">Metal-binding</keyword>
<dbReference type="GeneID" id="82811805"/>
<accession>A0A3M8AAF9</accession>
<dbReference type="PANTHER" id="PTHR11820">
    <property type="entry name" value="ACYLPYRUVASE"/>
    <property type="match status" value="1"/>
</dbReference>
<gene>
    <name evidence="4" type="ORF">BAG01nite_08550</name>
    <name evidence="5" type="ORF">EB820_23955</name>
</gene>
<dbReference type="SUPFAM" id="SSF56529">
    <property type="entry name" value="FAH"/>
    <property type="match status" value="1"/>
</dbReference>
<dbReference type="Pfam" id="PF01557">
    <property type="entry name" value="FAA_hydrolase"/>
    <property type="match status" value="1"/>
</dbReference>
<comment type="caution">
    <text evidence="5">The sequence shown here is derived from an EMBL/GenBank/DDBJ whole genome shotgun (WGS) entry which is preliminary data.</text>
</comment>
<evidence type="ECO:0000313" key="6">
    <source>
        <dbReference type="Proteomes" id="UP000276178"/>
    </source>
</evidence>
<dbReference type="InterPro" id="IPR036663">
    <property type="entry name" value="Fumarylacetoacetase_C_sf"/>
</dbReference>
<dbReference type="InterPro" id="IPR011234">
    <property type="entry name" value="Fumarylacetoacetase-like_C"/>
</dbReference>
<organism evidence="5 6">
    <name type="scientific">Brevibacillus agri</name>
    <dbReference type="NCBI Taxonomy" id="51101"/>
    <lineage>
        <taxon>Bacteria</taxon>
        <taxon>Bacillati</taxon>
        <taxon>Bacillota</taxon>
        <taxon>Bacilli</taxon>
        <taxon>Bacillales</taxon>
        <taxon>Paenibacillaceae</taxon>
        <taxon>Brevibacillus</taxon>
    </lineage>
</organism>
<name>A0A3M8AAF9_9BACL</name>
<reference evidence="5 6" key="1">
    <citation type="submission" date="2018-10" db="EMBL/GenBank/DDBJ databases">
        <title>Phylogenomics of Brevibacillus.</title>
        <authorList>
            <person name="Dunlap C."/>
        </authorList>
    </citation>
    <scope>NUCLEOTIDE SEQUENCE [LARGE SCALE GENOMIC DNA]</scope>
    <source>
        <strain evidence="5 6">NRRL NRS 1219</strain>
    </source>
</reference>
<evidence type="ECO:0000313" key="4">
    <source>
        <dbReference type="EMBL" id="GED24753.1"/>
    </source>
</evidence>
<proteinExistence type="inferred from homology"/>
<evidence type="ECO:0000259" key="3">
    <source>
        <dbReference type="Pfam" id="PF01557"/>
    </source>
</evidence>
<comment type="similarity">
    <text evidence="1">Belongs to the FAH family.</text>
</comment>
<evidence type="ECO:0000256" key="1">
    <source>
        <dbReference type="ARBA" id="ARBA00010211"/>
    </source>
</evidence>
<evidence type="ECO:0000313" key="5">
    <source>
        <dbReference type="EMBL" id="RNB48138.1"/>
    </source>
</evidence>
<feature type="domain" description="Fumarylacetoacetase-like C-terminal" evidence="3">
    <location>
        <begin position="7"/>
        <end position="195"/>
    </location>
</feature>
<evidence type="ECO:0000313" key="7">
    <source>
        <dbReference type="Proteomes" id="UP000317180"/>
    </source>
</evidence>
<dbReference type="EMBL" id="BJOD01000008">
    <property type="protein sequence ID" value="GED24753.1"/>
    <property type="molecule type" value="Genomic_DNA"/>
</dbReference>
<dbReference type="Proteomes" id="UP000317180">
    <property type="component" value="Unassembled WGS sequence"/>
</dbReference>
<keyword evidence="5" id="KW-0378">Hydrolase</keyword>
<evidence type="ECO:0000256" key="2">
    <source>
        <dbReference type="ARBA" id="ARBA00022723"/>
    </source>
</evidence>
<sequence length="208" mass="22869">MEQIRNIYCVGRNYRLHAAELGNDVPKKPMIFAKPTHALAVTNGQEIELPGTRGELHYEAELVVHLARPYEPGCTLAELVDKIALGIDFTLRDVQSELKSAGHPWLLAKGFPHSAILTPFHPFPGLAAMQQTDFSLLKNGEQVQRGNIRDVIFNLETIIAYVAEHFGLGQGDVIYTGTPAGVGPVADGDVLTLKWGDEEWGQFTAKLK</sequence>
<dbReference type="PANTHER" id="PTHR11820:SF7">
    <property type="entry name" value="ACYLPYRUVASE FAHD1, MITOCHONDRIAL"/>
    <property type="match status" value="1"/>
</dbReference>
<protein>
    <submittedName>
        <fullName evidence="5">FAA hydrolase family protein</fullName>
    </submittedName>
    <submittedName>
        <fullName evidence="4">Fumarylacetoacetate hydrolase</fullName>
    </submittedName>
</protein>
<dbReference type="AlphaFoldDB" id="A0A3M8AAF9"/>
<reference evidence="4 7" key="2">
    <citation type="submission" date="2019-06" db="EMBL/GenBank/DDBJ databases">
        <title>Whole genome shotgun sequence of Brevibacillus agri NBRC 15538.</title>
        <authorList>
            <person name="Hosoyama A."/>
            <person name="Uohara A."/>
            <person name="Ohji S."/>
            <person name="Ichikawa N."/>
        </authorList>
    </citation>
    <scope>NUCLEOTIDE SEQUENCE [LARGE SCALE GENOMIC DNA]</scope>
    <source>
        <strain evidence="4 7">NBRC 15538</strain>
    </source>
</reference>
<dbReference type="GO" id="GO:0018773">
    <property type="term" value="F:acetylpyruvate hydrolase activity"/>
    <property type="evidence" value="ECO:0007669"/>
    <property type="project" value="TreeGrafter"/>
</dbReference>
<dbReference type="EMBL" id="RHHN01000089">
    <property type="protein sequence ID" value="RNB48138.1"/>
    <property type="molecule type" value="Genomic_DNA"/>
</dbReference>
<dbReference type="RefSeq" id="WP_122953436.1">
    <property type="nucleotide sequence ID" value="NZ_BJOD01000008.1"/>
</dbReference>
<dbReference type="Gene3D" id="3.90.850.10">
    <property type="entry name" value="Fumarylacetoacetase-like, C-terminal domain"/>
    <property type="match status" value="1"/>
</dbReference>
<dbReference type="OrthoDB" id="9805307at2"/>
<dbReference type="GO" id="GO:0046872">
    <property type="term" value="F:metal ion binding"/>
    <property type="evidence" value="ECO:0007669"/>
    <property type="project" value="UniProtKB-KW"/>
</dbReference>